<protein>
    <submittedName>
        <fullName evidence="2">VWA domain-containing protein</fullName>
    </submittedName>
</protein>
<evidence type="ECO:0000313" key="2">
    <source>
        <dbReference type="EMBL" id="TXD98278.1"/>
    </source>
</evidence>
<feature type="region of interest" description="Disordered" evidence="1">
    <location>
        <begin position="35"/>
        <end position="54"/>
    </location>
</feature>
<dbReference type="OrthoDB" id="9764216at2"/>
<dbReference type="InterPro" id="IPR008912">
    <property type="entry name" value="Uncharacterised_CoxE"/>
</dbReference>
<accession>A0A5C7A528</accession>
<feature type="compositionally biased region" description="Basic and acidic residues" evidence="1">
    <location>
        <begin position="173"/>
        <end position="183"/>
    </location>
</feature>
<dbReference type="AlphaFoldDB" id="A0A5C7A528"/>
<dbReference type="Pfam" id="PF05762">
    <property type="entry name" value="VWA_CoxE"/>
    <property type="match status" value="1"/>
</dbReference>
<keyword evidence="3" id="KW-1185">Reference proteome</keyword>
<dbReference type="PANTHER" id="PTHR39338:SF7">
    <property type="entry name" value="BLL6692 PROTEIN"/>
    <property type="match status" value="1"/>
</dbReference>
<proteinExistence type="predicted"/>
<dbReference type="RefSeq" id="WP_147222585.1">
    <property type="nucleotide sequence ID" value="NZ_CAJGYY010000001.1"/>
</dbReference>
<dbReference type="Proteomes" id="UP000321903">
    <property type="component" value="Unassembled WGS sequence"/>
</dbReference>
<feature type="region of interest" description="Disordered" evidence="1">
    <location>
        <begin position="150"/>
        <end position="183"/>
    </location>
</feature>
<dbReference type="EMBL" id="VORZ01000001">
    <property type="protein sequence ID" value="TXD98278.1"/>
    <property type="molecule type" value="Genomic_DNA"/>
</dbReference>
<name>A0A5C7A528_9GAMM</name>
<comment type="caution">
    <text evidence="2">The sequence shown here is derived from an EMBL/GenBank/DDBJ whole genome shotgun (WGS) entry which is preliminary data.</text>
</comment>
<evidence type="ECO:0000256" key="1">
    <source>
        <dbReference type="SAM" id="MobiDB-lite"/>
    </source>
</evidence>
<reference evidence="2 3" key="1">
    <citation type="submission" date="2019-08" db="EMBL/GenBank/DDBJ databases">
        <title>Genome sequence of Psychrobacter frigidicola ACAM304 (type strain).</title>
        <authorList>
            <person name="Bowman J.P."/>
        </authorList>
    </citation>
    <scope>NUCLEOTIDE SEQUENCE [LARGE SCALE GENOMIC DNA]</scope>
    <source>
        <strain evidence="2 3">ACAM 304</strain>
    </source>
</reference>
<evidence type="ECO:0000313" key="3">
    <source>
        <dbReference type="Proteomes" id="UP000321903"/>
    </source>
</evidence>
<gene>
    <name evidence="2" type="ORF">ES754_04945</name>
</gene>
<sequence>MFIKLFYTLRTYGMPVSTRELLDLNAALEQGLMMQQRSQDENANNDEQRNDPELPVFASREDMYRLIRLCMVKDERHFDKFDRAMADYFEGVDSLDTDELMAKLTDIPKEWLDLKLDPKNLTDEQRRLLKKYGSLEELMKALEERLKEQKERHQGGSKWVGTGGTSPFGAYGDHPEGVRVGGESRKRSAAKVWEQRKYRNLDEDRQLGTRQIQMALRNLRQFARTGQADELDIKETIKRTAKKGVLDIHMQAERRNRVKVLMLFDVGGSMDIHVEALEKLFSAAKNEFKTLEFFYFHNCLYDYVWQDNDRRHSAPMPTFELLSKYGREYRVIFVGDASMSPYELFTVGGSVEYMNNEAGAVWLKRVIEHFDKVAWLNPEDPTYWSYTQTIVEIKKLFNNQMYPMTLHGVEEMTAHLAR</sequence>
<organism evidence="2 3">
    <name type="scientific">Psychrobacter frigidicola</name>
    <dbReference type="NCBI Taxonomy" id="45611"/>
    <lineage>
        <taxon>Bacteria</taxon>
        <taxon>Pseudomonadati</taxon>
        <taxon>Pseudomonadota</taxon>
        <taxon>Gammaproteobacteria</taxon>
        <taxon>Moraxellales</taxon>
        <taxon>Moraxellaceae</taxon>
        <taxon>Psychrobacter</taxon>
    </lineage>
</organism>
<dbReference type="PANTHER" id="PTHR39338">
    <property type="entry name" value="BLL5662 PROTEIN-RELATED"/>
    <property type="match status" value="1"/>
</dbReference>